<dbReference type="InterPro" id="IPR028307">
    <property type="entry name" value="Lin-54_fam"/>
</dbReference>
<dbReference type="PANTHER" id="PTHR12446">
    <property type="entry name" value="TESMIN/TSO1-RELATED"/>
    <property type="match status" value="1"/>
</dbReference>
<evidence type="ECO:0000256" key="2">
    <source>
        <dbReference type="ARBA" id="ARBA00007267"/>
    </source>
</evidence>
<dbReference type="SMART" id="SM01114">
    <property type="entry name" value="CXC"/>
    <property type="match status" value="2"/>
</dbReference>
<dbReference type="Pfam" id="PF03638">
    <property type="entry name" value="TCR"/>
    <property type="match status" value="2"/>
</dbReference>
<feature type="domain" description="CRC" evidence="5">
    <location>
        <begin position="38"/>
        <end position="144"/>
    </location>
</feature>
<feature type="compositionally biased region" description="Low complexity" evidence="4">
    <location>
        <begin position="194"/>
        <end position="206"/>
    </location>
</feature>
<comment type="similarity">
    <text evidence="2">Belongs to the lin-54 family.</text>
</comment>
<organism evidence="6 7">
    <name type="scientific">Tetradesmus obliquus</name>
    <name type="common">Green alga</name>
    <name type="synonym">Acutodesmus obliquus</name>
    <dbReference type="NCBI Taxonomy" id="3088"/>
    <lineage>
        <taxon>Eukaryota</taxon>
        <taxon>Viridiplantae</taxon>
        <taxon>Chlorophyta</taxon>
        <taxon>core chlorophytes</taxon>
        <taxon>Chlorophyceae</taxon>
        <taxon>CS clade</taxon>
        <taxon>Sphaeropleales</taxon>
        <taxon>Scenedesmaceae</taxon>
        <taxon>Tetradesmus</taxon>
    </lineage>
</organism>
<dbReference type="InterPro" id="IPR005172">
    <property type="entry name" value="CRC"/>
</dbReference>
<evidence type="ECO:0000256" key="4">
    <source>
        <dbReference type="SAM" id="MobiDB-lite"/>
    </source>
</evidence>
<evidence type="ECO:0000313" key="6">
    <source>
        <dbReference type="EMBL" id="WIA19501.1"/>
    </source>
</evidence>
<evidence type="ECO:0000256" key="3">
    <source>
        <dbReference type="ARBA" id="ARBA00023242"/>
    </source>
</evidence>
<proteinExistence type="inferred from homology"/>
<feature type="region of interest" description="Disordered" evidence="4">
    <location>
        <begin position="185"/>
        <end position="210"/>
    </location>
</feature>
<evidence type="ECO:0000256" key="1">
    <source>
        <dbReference type="ARBA" id="ARBA00004123"/>
    </source>
</evidence>
<dbReference type="PROSITE" id="PS51634">
    <property type="entry name" value="CRC"/>
    <property type="match status" value="1"/>
</dbReference>
<feature type="compositionally biased region" description="Low complexity" evidence="4">
    <location>
        <begin position="487"/>
        <end position="502"/>
    </location>
</feature>
<evidence type="ECO:0000259" key="5">
    <source>
        <dbReference type="PROSITE" id="PS51634"/>
    </source>
</evidence>
<feature type="compositionally biased region" description="Low complexity" evidence="4">
    <location>
        <begin position="516"/>
        <end position="527"/>
    </location>
</feature>
<comment type="subcellular location">
    <subcellularLocation>
        <location evidence="1">Nucleus</location>
    </subcellularLocation>
</comment>
<feature type="region of interest" description="Disordered" evidence="4">
    <location>
        <begin position="441"/>
        <end position="539"/>
    </location>
</feature>
<dbReference type="EMBL" id="CP126217">
    <property type="protein sequence ID" value="WIA19501.1"/>
    <property type="molecule type" value="Genomic_DNA"/>
</dbReference>
<feature type="region of interest" description="Disordered" evidence="4">
    <location>
        <begin position="602"/>
        <end position="675"/>
    </location>
</feature>
<evidence type="ECO:0000313" key="7">
    <source>
        <dbReference type="Proteomes" id="UP001244341"/>
    </source>
</evidence>
<gene>
    <name evidence="6" type="ORF">OEZ85_004112</name>
</gene>
<keyword evidence="3" id="KW-0539">Nucleus</keyword>
<reference evidence="6 7" key="1">
    <citation type="submission" date="2023-05" db="EMBL/GenBank/DDBJ databases">
        <title>A 100% complete, gapless, phased diploid assembly of the Scenedesmus obliquus UTEX 3031 genome.</title>
        <authorList>
            <person name="Biondi T.C."/>
            <person name="Hanschen E.R."/>
            <person name="Kwon T."/>
            <person name="Eng W."/>
            <person name="Kruse C.P.S."/>
            <person name="Koehler S.I."/>
            <person name="Kunde Y."/>
            <person name="Gleasner C.D."/>
            <person name="You Mak K.T."/>
            <person name="Polle J."/>
            <person name="Hovde B.T."/>
            <person name="Starkenburg S.R."/>
        </authorList>
    </citation>
    <scope>NUCLEOTIDE SEQUENCE [LARGE SCALE GENOMIC DNA]</scope>
    <source>
        <strain evidence="6 7">DOE0152z</strain>
    </source>
</reference>
<accession>A0ABY8UH66</accession>
<feature type="compositionally biased region" description="Polar residues" evidence="4">
    <location>
        <begin position="441"/>
        <end position="453"/>
    </location>
</feature>
<feature type="compositionally biased region" description="Polar residues" evidence="4">
    <location>
        <begin position="617"/>
        <end position="630"/>
    </location>
</feature>
<feature type="compositionally biased region" description="Low complexity" evidence="4">
    <location>
        <begin position="605"/>
        <end position="616"/>
    </location>
</feature>
<protein>
    <recommendedName>
        <fullName evidence="5">CRC domain-containing protein</fullName>
    </recommendedName>
</protein>
<dbReference type="InterPro" id="IPR033467">
    <property type="entry name" value="Tesmin/TSO1-like_CXC"/>
</dbReference>
<dbReference type="PANTHER" id="PTHR12446:SF34">
    <property type="entry name" value="PROTEIN LIN-54 HOMOLOG"/>
    <property type="match status" value="1"/>
</dbReference>
<feature type="compositionally biased region" description="Low complexity" evidence="4">
    <location>
        <begin position="468"/>
        <end position="479"/>
    </location>
</feature>
<keyword evidence="7" id="KW-1185">Reference proteome</keyword>
<name>A0ABY8UH66_TETOB</name>
<dbReference type="Proteomes" id="UP001244341">
    <property type="component" value="Chromosome 10b"/>
</dbReference>
<feature type="compositionally biased region" description="Low complexity" evidence="4">
    <location>
        <begin position="631"/>
        <end position="675"/>
    </location>
</feature>
<feature type="region of interest" description="Disordered" evidence="4">
    <location>
        <begin position="994"/>
        <end position="1062"/>
    </location>
</feature>
<sequence length="1062" mass="104077">MSAPLADEGQGQYFLARVGEQLLLPGLPPPQPAPAGMQYKRCNCKKAKCLKLYCVCFGAGVYCQGCNCVDCSNVPEKQAVVFQERQRILQREPMAFSSKVVGPAHFKGCKCRKSRCVKKYCDCYDAKVRCSDMCKCKDCHNQPHNFQGGAAAAAAAAVPGYASMQPEHGMAAELGAYPGSAPASYPGSLGGSQPGSAPSSRPGSPSAAHAQPMQVMLRPGALPQLPGSMASLIRRPSQTGQLPPASSAAAAASAGVEAFGDPACAGQLAQSAGLGENIALAAMNAAQFLRDIISLSRLEPSSLAALPGSAASLSSWPGAMQQQQQAHREQPELSRLRHAAPVGSPAVASSGSKVAVLTSQPLAALAQPVSAAGLRMSSAVQSFQQAPRHHFQQQPQQLTYAAAAAAAAAPQPEGSQGAAAPADAGPGGVLNGIAASRAKSLSSMAGAQSTPSPVTGHALRQHAGSFRGPSPLGPAAPGSRSGGEAGGLSALLAPCRQQQQQQSHGTPVMTAPPLFAGAPGSGASSAAGGPGGSGSARRSMQLLPGSFRLAGAVQSPAVSHGSPAAPAPLAANPLLAHALGSHLGPSAGQKYDSPAGSISFAPSVASAGPGDTAAAANQEQTPVFSNSSKAQQLQDRLAQQQQQHLMQLQQAQHMDVDQQQQQPMLAPHQQQQQQLDDVLDAQHLQHGEPPAAAAAAAGAQTPLSELTMAAAAAAAAGGSAAPTPTFWQQALQLPGSCDIDALAGFNLFSGSQGGGGTGLHDMTPSSLLIASLLAAGNTPTDMFLTSPLPPIGSALRAAGAATGGASGLRAPGLLRGGDVTPVLLNIGGGALQHGLSIGSGSTGVRRGTRGNTLQRSAAGRVRAGVGVSALCTGWGSGAMAAPAAPAQLPAAAASGASAAATPTAIPAGLNAGLAAAAAANGDAACGQEDAPASGAKADTDKAAARAAAAVASGGEAGSALPHHADGSGCDAGVSSLLAAANFISTPGFDADEVGGASADEVGGASADEVGGASADEVGGASADELGGASADEVGGASADEVGGASADEVGGASADGACTADA</sequence>